<evidence type="ECO:0000256" key="1">
    <source>
        <dbReference type="ARBA" id="ARBA00004141"/>
    </source>
</evidence>
<evidence type="ECO:0000256" key="4">
    <source>
        <dbReference type="ARBA" id="ARBA00023136"/>
    </source>
</evidence>
<comment type="caution">
    <text evidence="6">The sequence shown here is derived from an EMBL/GenBank/DDBJ whole genome shotgun (WGS) entry which is preliminary data.</text>
</comment>
<comment type="subcellular location">
    <subcellularLocation>
        <location evidence="1">Membrane</location>
        <topology evidence="1">Multi-pass membrane protein</topology>
    </subcellularLocation>
</comment>
<protein>
    <submittedName>
        <fullName evidence="6">Transporter</fullName>
    </submittedName>
</protein>
<dbReference type="OrthoDB" id="948891at2"/>
<accession>A0A4Z0MDJ3</accession>
<sequence length="246" mass="25492">MVVGAVVAVLRPPGAAIRSAILHFAAGVVFSVVAVELLPDIVARHRPLEVGLGFGAGVGLMLALRSWTRKAAEKEKATPLPYFAPGTMWASQTEKAADQRRAPLPMGLLTGVAIDILIDGLLLGIGFAAGAEEGLLLAIALTIEVLSLGLATAVELQQEGQPKARTVGVVAALSGLLVVGAGVGITVLQGASDNVMELVLSFGLAALLFLVTEELLTEAHEEPESPWLTSAFFLGFLVFLLLGMLV</sequence>
<keyword evidence="7" id="KW-1185">Reference proteome</keyword>
<feature type="transmembrane region" description="Helical" evidence="5">
    <location>
        <begin position="195"/>
        <end position="215"/>
    </location>
</feature>
<dbReference type="InterPro" id="IPR003689">
    <property type="entry name" value="ZIP"/>
</dbReference>
<evidence type="ECO:0000256" key="3">
    <source>
        <dbReference type="ARBA" id="ARBA00022989"/>
    </source>
</evidence>
<feature type="transmembrane region" description="Helical" evidence="5">
    <location>
        <begin position="108"/>
        <end position="129"/>
    </location>
</feature>
<name>A0A4Z0MDJ3_9BACT</name>
<proteinExistence type="predicted"/>
<evidence type="ECO:0000313" key="7">
    <source>
        <dbReference type="Proteomes" id="UP000298284"/>
    </source>
</evidence>
<dbReference type="Proteomes" id="UP000298284">
    <property type="component" value="Unassembled WGS sequence"/>
</dbReference>
<dbReference type="RefSeq" id="WP_135533000.1">
    <property type="nucleotide sequence ID" value="NZ_SRKZ01000009.1"/>
</dbReference>
<dbReference type="GO" id="GO:0016020">
    <property type="term" value="C:membrane"/>
    <property type="evidence" value="ECO:0007669"/>
    <property type="project" value="UniProtKB-SubCell"/>
</dbReference>
<dbReference type="GO" id="GO:0046873">
    <property type="term" value="F:metal ion transmembrane transporter activity"/>
    <property type="evidence" value="ECO:0007669"/>
    <property type="project" value="InterPro"/>
</dbReference>
<dbReference type="AlphaFoldDB" id="A0A4Z0MDJ3"/>
<feature type="transmembrane region" description="Helical" evidence="5">
    <location>
        <begin position="20"/>
        <end position="38"/>
    </location>
</feature>
<keyword evidence="2 5" id="KW-0812">Transmembrane</keyword>
<keyword evidence="4 5" id="KW-0472">Membrane</keyword>
<feature type="transmembrane region" description="Helical" evidence="5">
    <location>
        <begin position="135"/>
        <end position="154"/>
    </location>
</feature>
<reference evidence="6 7" key="1">
    <citation type="submission" date="2019-04" db="EMBL/GenBank/DDBJ databases">
        <authorList>
            <person name="Feng G."/>
            <person name="Zhang J."/>
            <person name="Zhu H."/>
        </authorList>
    </citation>
    <scope>NUCLEOTIDE SEQUENCE [LARGE SCALE GENOMIC DNA]</scope>
    <source>
        <strain evidence="6 7">JCM 19491</strain>
    </source>
</reference>
<feature type="transmembrane region" description="Helical" evidence="5">
    <location>
        <begin position="166"/>
        <end position="189"/>
    </location>
</feature>
<gene>
    <name evidence="6" type="ORF">EU557_23680</name>
</gene>
<dbReference type="EMBL" id="SRKZ01000009">
    <property type="protein sequence ID" value="TGD77437.1"/>
    <property type="molecule type" value="Genomic_DNA"/>
</dbReference>
<dbReference type="Pfam" id="PF02535">
    <property type="entry name" value="Zip"/>
    <property type="match status" value="1"/>
</dbReference>
<organism evidence="6 7">
    <name type="scientific">Hymenobacter wooponensis</name>
    <dbReference type="NCBI Taxonomy" id="1525360"/>
    <lineage>
        <taxon>Bacteria</taxon>
        <taxon>Pseudomonadati</taxon>
        <taxon>Bacteroidota</taxon>
        <taxon>Cytophagia</taxon>
        <taxon>Cytophagales</taxon>
        <taxon>Hymenobacteraceae</taxon>
        <taxon>Hymenobacter</taxon>
    </lineage>
</organism>
<feature type="transmembrane region" description="Helical" evidence="5">
    <location>
        <begin position="50"/>
        <end position="67"/>
    </location>
</feature>
<evidence type="ECO:0000313" key="6">
    <source>
        <dbReference type="EMBL" id="TGD77437.1"/>
    </source>
</evidence>
<evidence type="ECO:0000256" key="2">
    <source>
        <dbReference type="ARBA" id="ARBA00022692"/>
    </source>
</evidence>
<evidence type="ECO:0000256" key="5">
    <source>
        <dbReference type="SAM" id="Phobius"/>
    </source>
</evidence>
<feature type="transmembrane region" description="Helical" evidence="5">
    <location>
        <begin position="227"/>
        <end position="245"/>
    </location>
</feature>
<keyword evidence="3 5" id="KW-1133">Transmembrane helix</keyword>